<keyword evidence="2" id="KW-1133">Transmembrane helix</keyword>
<feature type="domain" description="DUF1980" evidence="3">
    <location>
        <begin position="158"/>
        <end position="244"/>
    </location>
</feature>
<dbReference type="EMBL" id="FQVU01000001">
    <property type="protein sequence ID" value="SHF62829.1"/>
    <property type="molecule type" value="Genomic_DNA"/>
</dbReference>
<dbReference type="PANTHER" id="PTHR40047:SF1">
    <property type="entry name" value="UPF0703 PROTEIN YCGQ"/>
    <property type="match status" value="1"/>
</dbReference>
<dbReference type="STRING" id="1206085.SAMN05443575_0476"/>
<evidence type="ECO:0000313" key="5">
    <source>
        <dbReference type="Proteomes" id="UP000186132"/>
    </source>
</evidence>
<dbReference type="InterPro" id="IPR048447">
    <property type="entry name" value="DUF1980_C"/>
</dbReference>
<feature type="transmembrane region" description="Helical" evidence="2">
    <location>
        <begin position="90"/>
        <end position="109"/>
    </location>
</feature>
<keyword evidence="2" id="KW-0472">Membrane</keyword>
<dbReference type="AlphaFoldDB" id="A0A1M5D709"/>
<protein>
    <submittedName>
        <fullName evidence="4">Putative membrane protein</fullName>
    </submittedName>
</protein>
<dbReference type="InterPro" id="IPR052955">
    <property type="entry name" value="UPF0703_membrane_permease"/>
</dbReference>
<dbReference type="OrthoDB" id="359029at2"/>
<reference evidence="4 5" key="1">
    <citation type="submission" date="2016-11" db="EMBL/GenBank/DDBJ databases">
        <authorList>
            <person name="Jaros S."/>
            <person name="Januszkiewicz K."/>
            <person name="Wedrychowicz H."/>
        </authorList>
    </citation>
    <scope>NUCLEOTIDE SEQUENCE [LARGE SCALE GENOMIC DNA]</scope>
    <source>
        <strain evidence="4 5">DSM 45627</strain>
    </source>
</reference>
<dbReference type="Pfam" id="PF21537">
    <property type="entry name" value="DUF1980_C"/>
    <property type="match status" value="1"/>
</dbReference>
<dbReference type="NCBIfam" id="TIGR03943">
    <property type="entry name" value="TIGR03943 family putative permease subunit"/>
    <property type="match status" value="1"/>
</dbReference>
<organism evidence="4 5">
    <name type="scientific">Jatrophihabitans endophyticus</name>
    <dbReference type="NCBI Taxonomy" id="1206085"/>
    <lineage>
        <taxon>Bacteria</taxon>
        <taxon>Bacillati</taxon>
        <taxon>Actinomycetota</taxon>
        <taxon>Actinomycetes</taxon>
        <taxon>Jatrophihabitantales</taxon>
        <taxon>Jatrophihabitantaceae</taxon>
        <taxon>Jatrophihabitans</taxon>
    </lineage>
</organism>
<sequence>MSTRTQGFVLLLFATALLRLGTSDVLLRFVKASARPWVLLAGAAVLLLALWSLVVSARPDEHPTDEHPTDEHPTDEHPTDEHGHGAVSRAAWLVVLPVVAVLVIGPPALGQFTANRRAPVTATSADTAFGPLPRADPVRLRMFDFALRAASDGGRTLAGRRVALTGFVARRATDGFVLARLVITCCAADASPVTVRVRTADPIPARGSWVRVTGRYAGQDAAATDVPLLMATAVGSVAAPAEPYD</sequence>
<dbReference type="Proteomes" id="UP000186132">
    <property type="component" value="Unassembled WGS sequence"/>
</dbReference>
<gene>
    <name evidence="4" type="ORF">SAMN05443575_0476</name>
</gene>
<feature type="region of interest" description="Disordered" evidence="1">
    <location>
        <begin position="59"/>
        <end position="83"/>
    </location>
</feature>
<dbReference type="PANTHER" id="PTHR40047">
    <property type="entry name" value="UPF0703 PROTEIN YCGQ"/>
    <property type="match status" value="1"/>
</dbReference>
<evidence type="ECO:0000313" key="4">
    <source>
        <dbReference type="EMBL" id="SHF62829.1"/>
    </source>
</evidence>
<keyword evidence="5" id="KW-1185">Reference proteome</keyword>
<feature type="transmembrane region" description="Helical" evidence="2">
    <location>
        <begin position="39"/>
        <end position="57"/>
    </location>
</feature>
<dbReference type="RefSeq" id="WP_073385394.1">
    <property type="nucleotide sequence ID" value="NZ_FQVU01000001.1"/>
</dbReference>
<keyword evidence="2" id="KW-0812">Transmembrane</keyword>
<evidence type="ECO:0000256" key="2">
    <source>
        <dbReference type="SAM" id="Phobius"/>
    </source>
</evidence>
<evidence type="ECO:0000259" key="3">
    <source>
        <dbReference type="Pfam" id="PF21537"/>
    </source>
</evidence>
<proteinExistence type="predicted"/>
<name>A0A1M5D709_9ACTN</name>
<dbReference type="InterPro" id="IPR015402">
    <property type="entry name" value="DUF1980"/>
</dbReference>
<accession>A0A1M5D709</accession>
<evidence type="ECO:0000256" key="1">
    <source>
        <dbReference type="SAM" id="MobiDB-lite"/>
    </source>
</evidence>